<evidence type="ECO:0000256" key="5">
    <source>
        <dbReference type="SAM" id="MobiDB-lite"/>
    </source>
</evidence>
<evidence type="ECO:0000256" key="3">
    <source>
        <dbReference type="ARBA" id="ARBA00022490"/>
    </source>
</evidence>
<dbReference type="GO" id="GO:0003680">
    <property type="term" value="F:minor groove of adenine-thymine-rich DNA binding"/>
    <property type="evidence" value="ECO:0007669"/>
    <property type="project" value="TreeGrafter"/>
</dbReference>
<feature type="compositionally biased region" description="Basic residues" evidence="5">
    <location>
        <begin position="64"/>
        <end position="75"/>
    </location>
</feature>
<dbReference type="Gene3D" id="4.10.430.10">
    <property type="entry name" value="Histone-like protein H-NS, C-terminal domain"/>
    <property type="match status" value="1"/>
</dbReference>
<feature type="region of interest" description="Disordered" evidence="5">
    <location>
        <begin position="59"/>
        <end position="93"/>
    </location>
</feature>
<dbReference type="InterPro" id="IPR027444">
    <property type="entry name" value="H-NS_C_dom"/>
</dbReference>
<dbReference type="GO" id="GO:0001217">
    <property type="term" value="F:DNA-binding transcription repressor activity"/>
    <property type="evidence" value="ECO:0007669"/>
    <property type="project" value="TreeGrafter"/>
</dbReference>
<sequence>MTFDIDKLNLRELTSLLSAAEKRKQFLSKRRPAASVRKQAVALAAHHGYTIEELFGDQPAAQPTRRKRGARRKATKVAPKYRDPDNELNTWSGRGSLPRWLAKKIRFGHHATDFLIPGLAKPTARRTSSIGKRTLIKQADADAM</sequence>
<dbReference type="SMART" id="SM00528">
    <property type="entry name" value="HNS"/>
    <property type="match status" value="1"/>
</dbReference>
<dbReference type="GO" id="GO:0000976">
    <property type="term" value="F:transcription cis-regulatory region binding"/>
    <property type="evidence" value="ECO:0007669"/>
    <property type="project" value="TreeGrafter"/>
</dbReference>
<dbReference type="AlphaFoldDB" id="A0AAU8MVU4"/>
<dbReference type="EMBL" id="CP159925">
    <property type="protein sequence ID" value="XCO76452.1"/>
    <property type="molecule type" value="Genomic_DNA"/>
</dbReference>
<name>A0AAU8MVU4_9GAMM</name>
<dbReference type="PANTHER" id="PTHR38097">
    <property type="match status" value="1"/>
</dbReference>
<keyword evidence="4" id="KW-0238">DNA-binding</keyword>
<dbReference type="RefSeq" id="WP_363799810.1">
    <property type="nucleotide sequence ID" value="NZ_CP159925.1"/>
</dbReference>
<dbReference type="SUPFAM" id="SSF81273">
    <property type="entry name" value="H-NS histone-like proteins"/>
    <property type="match status" value="1"/>
</dbReference>
<comment type="similarity">
    <text evidence="2">Belongs to the histone-like protein H-NS family.</text>
</comment>
<evidence type="ECO:0000256" key="2">
    <source>
        <dbReference type="ARBA" id="ARBA00010610"/>
    </source>
</evidence>
<dbReference type="GO" id="GO:0003681">
    <property type="term" value="F:bent DNA binding"/>
    <property type="evidence" value="ECO:0007669"/>
    <property type="project" value="TreeGrafter"/>
</dbReference>
<organism evidence="7">
    <name type="scientific">Lysobacter firmicutimachus</name>
    <dbReference type="NCBI Taxonomy" id="1792846"/>
    <lineage>
        <taxon>Bacteria</taxon>
        <taxon>Pseudomonadati</taxon>
        <taxon>Pseudomonadota</taxon>
        <taxon>Gammaproteobacteria</taxon>
        <taxon>Lysobacterales</taxon>
        <taxon>Lysobacteraceae</taxon>
        <taxon>Lysobacter</taxon>
    </lineage>
</organism>
<protein>
    <submittedName>
        <fullName evidence="7">H-NS histone family protein</fullName>
    </submittedName>
</protein>
<dbReference type="PANTHER" id="PTHR38097:SF2">
    <property type="entry name" value="DNA-BINDING PROTEIN STPA"/>
    <property type="match status" value="1"/>
</dbReference>
<reference evidence="7" key="1">
    <citation type="submission" date="2024-06" db="EMBL/GenBank/DDBJ databases">
        <authorList>
            <person name="Li S."/>
        </authorList>
    </citation>
    <scope>NUCLEOTIDE SEQUENCE</scope>
    <source>
        <strain evidence="7">SR10</strain>
    </source>
</reference>
<dbReference type="GO" id="GO:0032993">
    <property type="term" value="C:protein-DNA complex"/>
    <property type="evidence" value="ECO:0007669"/>
    <property type="project" value="TreeGrafter"/>
</dbReference>
<dbReference type="Pfam" id="PF00816">
    <property type="entry name" value="Histone_HNS"/>
    <property type="match status" value="1"/>
</dbReference>
<dbReference type="InterPro" id="IPR037150">
    <property type="entry name" value="H-NS_C_dom_sf"/>
</dbReference>
<gene>
    <name evidence="7" type="ORF">ABU614_06605</name>
</gene>
<evidence type="ECO:0000256" key="1">
    <source>
        <dbReference type="ARBA" id="ARBA00004453"/>
    </source>
</evidence>
<dbReference type="GO" id="GO:0005829">
    <property type="term" value="C:cytosol"/>
    <property type="evidence" value="ECO:0007669"/>
    <property type="project" value="TreeGrafter"/>
</dbReference>
<keyword evidence="3" id="KW-0963">Cytoplasm</keyword>
<evidence type="ECO:0000256" key="4">
    <source>
        <dbReference type="ARBA" id="ARBA00023125"/>
    </source>
</evidence>
<dbReference type="GO" id="GO:0009295">
    <property type="term" value="C:nucleoid"/>
    <property type="evidence" value="ECO:0007669"/>
    <property type="project" value="UniProtKB-SubCell"/>
</dbReference>
<accession>A0AAU8MVU4</accession>
<comment type="subcellular location">
    <subcellularLocation>
        <location evidence="1">Cytoplasm</location>
        <location evidence="1">Nucleoid</location>
    </subcellularLocation>
</comment>
<feature type="domain" description="DNA-binding protein H-NS-like C-terminal" evidence="6">
    <location>
        <begin position="71"/>
        <end position="116"/>
    </location>
</feature>
<evidence type="ECO:0000313" key="7">
    <source>
        <dbReference type="EMBL" id="XCO76452.1"/>
    </source>
</evidence>
<proteinExistence type="inferred from homology"/>
<evidence type="ECO:0000259" key="6">
    <source>
        <dbReference type="SMART" id="SM00528"/>
    </source>
</evidence>